<dbReference type="UniPathway" id="UPA00148"/>
<dbReference type="CDD" id="cd11641">
    <property type="entry name" value="Precorrin-4_C11-MT"/>
    <property type="match status" value="1"/>
</dbReference>
<dbReference type="InterPro" id="IPR003043">
    <property type="entry name" value="Uropor_MeTrfase_CS"/>
</dbReference>
<evidence type="ECO:0000256" key="2">
    <source>
        <dbReference type="ARBA" id="ARBA00005879"/>
    </source>
</evidence>
<dbReference type="NCBIfam" id="TIGR01465">
    <property type="entry name" value="cobM_cbiF"/>
    <property type="match status" value="1"/>
</dbReference>
<dbReference type="PROSITE" id="PS00839">
    <property type="entry name" value="SUMT_1"/>
    <property type="match status" value="1"/>
</dbReference>
<dbReference type="InterPro" id="IPR014777">
    <property type="entry name" value="4pyrrole_Mease_sub1"/>
</dbReference>
<protein>
    <submittedName>
        <fullName evidence="8">Precorrin-4 C11-methyltransferase</fullName>
    </submittedName>
</protein>
<dbReference type="Gene3D" id="3.30.950.10">
    <property type="entry name" value="Methyltransferase, Cobalt-precorrin-4 Transmethylase, Domain 2"/>
    <property type="match status" value="1"/>
</dbReference>
<evidence type="ECO:0000259" key="7">
    <source>
        <dbReference type="Pfam" id="PF00590"/>
    </source>
</evidence>
<dbReference type="GO" id="GO:0046026">
    <property type="term" value="F:precorrin-4 C11-methyltransferase activity"/>
    <property type="evidence" value="ECO:0007669"/>
    <property type="project" value="InterPro"/>
</dbReference>
<dbReference type="NCBIfam" id="NF012017">
    <property type="entry name" value="PRK15473.1"/>
    <property type="match status" value="1"/>
</dbReference>
<proteinExistence type="inferred from homology"/>
<evidence type="ECO:0000313" key="9">
    <source>
        <dbReference type="Proteomes" id="UP000005444"/>
    </source>
</evidence>
<evidence type="ECO:0000256" key="3">
    <source>
        <dbReference type="ARBA" id="ARBA00022573"/>
    </source>
</evidence>
<dbReference type="AlphaFoldDB" id="G8PEL2"/>
<dbReference type="eggNOG" id="COG2875">
    <property type="taxonomic scope" value="Bacteria"/>
</dbReference>
<keyword evidence="9" id="KW-1185">Reference proteome</keyword>
<accession>G8PEL2</accession>
<keyword evidence="6" id="KW-0949">S-adenosyl-L-methionine</keyword>
<keyword evidence="3" id="KW-0169">Cobalamin biosynthesis</keyword>
<dbReference type="PATRIC" id="fig|701521.8.peg.1301"/>
<feature type="domain" description="Tetrapyrrole methylase" evidence="7">
    <location>
        <begin position="4"/>
        <end position="209"/>
    </location>
</feature>
<evidence type="ECO:0000256" key="1">
    <source>
        <dbReference type="ARBA" id="ARBA00004953"/>
    </source>
</evidence>
<dbReference type="KEGG" id="pce:PECL_1396"/>
<dbReference type="RefSeq" id="WP_014215815.1">
    <property type="nucleotide sequence ID" value="NC_016605.1"/>
</dbReference>
<dbReference type="Proteomes" id="UP000005444">
    <property type="component" value="Chromosome"/>
</dbReference>
<evidence type="ECO:0000256" key="4">
    <source>
        <dbReference type="ARBA" id="ARBA00022603"/>
    </source>
</evidence>
<evidence type="ECO:0000313" key="8">
    <source>
        <dbReference type="EMBL" id="AEV95621.1"/>
    </source>
</evidence>
<dbReference type="PANTHER" id="PTHR45790:SF4">
    <property type="entry name" value="COBALT-PRECORRIN-4 C(11)-METHYLTRANSFERASE"/>
    <property type="match status" value="1"/>
</dbReference>
<gene>
    <name evidence="8" type="primary">cbiF</name>
    <name evidence="8" type="ordered locus">PECL_1396</name>
</gene>
<dbReference type="InterPro" id="IPR035996">
    <property type="entry name" value="4pyrrol_Methylase_sf"/>
</dbReference>
<dbReference type="EMBL" id="CP003137">
    <property type="protein sequence ID" value="AEV95621.1"/>
    <property type="molecule type" value="Genomic_DNA"/>
</dbReference>
<comment type="similarity">
    <text evidence="2">Belongs to the precorrin methyltransferase family.</text>
</comment>
<dbReference type="HOGENOM" id="CLU_011276_7_1_9"/>
<dbReference type="GO" id="GO:0032259">
    <property type="term" value="P:methylation"/>
    <property type="evidence" value="ECO:0007669"/>
    <property type="project" value="UniProtKB-KW"/>
</dbReference>
<name>G8PEL2_PEDCP</name>
<sequence length="255" mass="28248">MSIISFVGAGPGDPELITLKGYRKLHEADVVIYAGSLINLALLDYCKDGAELYNSASMNLDQIIDQMEASIKENKNVVRLQTGDFSIYGSVREQIEEIKKRNLEFEFIPGVSSFLGAASSMQFEYTVPQISQSVVITRMSGRTPVPERESIKSFARHQTSMAIFLSVSGIDNVVNDLIEGGYKKSTPAAVIYKATWPDELTIKGTLENIAKKVEDAGVKKTALILVGDFLGKSYNYSHLYDPTFTHEFRKGIEND</sequence>
<dbReference type="InterPro" id="IPR050161">
    <property type="entry name" value="Siro_Cobalamin_biosynth"/>
</dbReference>
<keyword evidence="5" id="KW-0808">Transferase</keyword>
<reference evidence="8 9" key="1">
    <citation type="journal article" date="2012" name="J. Bacteriol.">
        <title>Complete Genome Sequence of the Beer Spoilage Organism Pediococcus claussenii ATCC BAA-344T.</title>
        <authorList>
            <person name="Pittet V."/>
            <person name="Abegunde T."/>
            <person name="Marfleet T."/>
            <person name="Haakensen M."/>
            <person name="Morrow K."/>
            <person name="Jayaprakash T."/>
            <person name="Schroeder K."/>
            <person name="Trost B."/>
            <person name="Byrns S."/>
            <person name="Bergsveinson J."/>
            <person name="Kusalik A."/>
            <person name="Ziola B."/>
        </authorList>
    </citation>
    <scope>NUCLEOTIDE SEQUENCE [LARGE SCALE GENOMIC DNA]</scope>
    <source>
        <strain evidence="8 9">ATCC BAA-344</strain>
    </source>
</reference>
<comment type="pathway">
    <text evidence="1">Cofactor biosynthesis; adenosylcobalamin biosynthesis.</text>
</comment>
<dbReference type="InterPro" id="IPR000878">
    <property type="entry name" value="4pyrrol_Mease"/>
</dbReference>
<dbReference type="GO" id="GO:0009236">
    <property type="term" value="P:cobalamin biosynthetic process"/>
    <property type="evidence" value="ECO:0007669"/>
    <property type="project" value="UniProtKB-UniPathway"/>
</dbReference>
<dbReference type="PANTHER" id="PTHR45790">
    <property type="entry name" value="SIROHEME SYNTHASE-RELATED"/>
    <property type="match status" value="1"/>
</dbReference>
<keyword evidence="4" id="KW-0489">Methyltransferase</keyword>
<dbReference type="InterPro" id="IPR014776">
    <property type="entry name" value="4pyrrole_Mease_sub2"/>
</dbReference>
<dbReference type="SUPFAM" id="SSF53790">
    <property type="entry name" value="Tetrapyrrole methylase"/>
    <property type="match status" value="1"/>
</dbReference>
<dbReference type="Gene3D" id="3.40.1010.10">
    <property type="entry name" value="Cobalt-precorrin-4 Transmethylase, Domain 1"/>
    <property type="match status" value="1"/>
</dbReference>
<evidence type="ECO:0000256" key="6">
    <source>
        <dbReference type="ARBA" id="ARBA00022691"/>
    </source>
</evidence>
<dbReference type="STRING" id="701521.PECL_1396"/>
<dbReference type="Pfam" id="PF00590">
    <property type="entry name" value="TP_methylase"/>
    <property type="match status" value="1"/>
</dbReference>
<dbReference type="InterPro" id="IPR006362">
    <property type="entry name" value="Cbl_synth_CobM/CibF"/>
</dbReference>
<organism evidence="8 9">
    <name type="scientific">Pediococcus claussenii (strain ATCC BAA-344 / DSM 14800 / JCM 18046 / KCTC 3811 / LMG 21948 / P06)</name>
    <dbReference type="NCBI Taxonomy" id="701521"/>
    <lineage>
        <taxon>Bacteria</taxon>
        <taxon>Bacillati</taxon>
        <taxon>Bacillota</taxon>
        <taxon>Bacilli</taxon>
        <taxon>Lactobacillales</taxon>
        <taxon>Lactobacillaceae</taxon>
        <taxon>Pediococcus</taxon>
    </lineage>
</organism>
<evidence type="ECO:0000256" key="5">
    <source>
        <dbReference type="ARBA" id="ARBA00022679"/>
    </source>
</evidence>